<organism evidence="1 2">
    <name type="scientific">Sediminivirga luteola</name>
    <dbReference type="NCBI Taxonomy" id="1774748"/>
    <lineage>
        <taxon>Bacteria</taxon>
        <taxon>Bacillati</taxon>
        <taxon>Actinomycetota</taxon>
        <taxon>Actinomycetes</taxon>
        <taxon>Micrococcales</taxon>
        <taxon>Brevibacteriaceae</taxon>
        <taxon>Sediminivirga</taxon>
    </lineage>
</organism>
<evidence type="ECO:0000313" key="2">
    <source>
        <dbReference type="Proteomes" id="UP000616114"/>
    </source>
</evidence>
<sequence>MAELSGFPGGMPVIRIRVGAGTDRTVDVPFAGTALRRLRGLLLGGDQLLLHPCTSVHGLGMRRALEVAYIGRDGTVLDVAPLRPWTMHLPRKGAAAVWETLPGELTALGVRPGTVLGFETP</sequence>
<dbReference type="EMBL" id="BMFY01000005">
    <property type="protein sequence ID" value="GGA13480.1"/>
    <property type="molecule type" value="Genomic_DNA"/>
</dbReference>
<keyword evidence="2" id="KW-1185">Reference proteome</keyword>
<dbReference type="RefSeq" id="WP_188550356.1">
    <property type="nucleotide sequence ID" value="NZ_BMFY01000005.1"/>
</dbReference>
<protein>
    <recommendedName>
        <fullName evidence="3">DUF192 domain-containing protein</fullName>
    </recommendedName>
</protein>
<dbReference type="InterPro" id="IPR038695">
    <property type="entry name" value="Saro_0823-like_sf"/>
</dbReference>
<comment type="caution">
    <text evidence="1">The sequence shown here is derived from an EMBL/GenBank/DDBJ whole genome shotgun (WGS) entry which is preliminary data.</text>
</comment>
<reference evidence="1" key="2">
    <citation type="submission" date="2020-09" db="EMBL/GenBank/DDBJ databases">
        <authorList>
            <person name="Sun Q."/>
            <person name="Zhou Y."/>
        </authorList>
    </citation>
    <scope>NUCLEOTIDE SEQUENCE</scope>
    <source>
        <strain evidence="1">CGMCC 1.12785</strain>
    </source>
</reference>
<gene>
    <name evidence="1" type="ORF">GCM10011333_15590</name>
</gene>
<dbReference type="Gene3D" id="2.60.120.1140">
    <property type="entry name" value="Protein of unknown function DUF192"/>
    <property type="match status" value="1"/>
</dbReference>
<proteinExistence type="predicted"/>
<accession>A0A8J2XKD9</accession>
<dbReference type="AlphaFoldDB" id="A0A8J2XKD9"/>
<evidence type="ECO:0008006" key="3">
    <source>
        <dbReference type="Google" id="ProtNLM"/>
    </source>
</evidence>
<name>A0A8J2XKD9_9MICO</name>
<reference evidence="1" key="1">
    <citation type="journal article" date="2014" name="Int. J. Syst. Evol. Microbiol.">
        <title>Complete genome sequence of Corynebacterium casei LMG S-19264T (=DSM 44701T), isolated from a smear-ripened cheese.</title>
        <authorList>
            <consortium name="US DOE Joint Genome Institute (JGI-PGF)"/>
            <person name="Walter F."/>
            <person name="Albersmeier A."/>
            <person name="Kalinowski J."/>
            <person name="Ruckert C."/>
        </authorList>
    </citation>
    <scope>NUCLEOTIDE SEQUENCE</scope>
    <source>
        <strain evidence="1">CGMCC 1.12785</strain>
    </source>
</reference>
<dbReference type="Proteomes" id="UP000616114">
    <property type="component" value="Unassembled WGS sequence"/>
</dbReference>
<evidence type="ECO:0000313" key="1">
    <source>
        <dbReference type="EMBL" id="GGA13480.1"/>
    </source>
</evidence>